<evidence type="ECO:0000256" key="8">
    <source>
        <dbReference type="ARBA" id="ARBA00023295"/>
    </source>
</evidence>
<comment type="catalytic activity">
    <reaction evidence="10">
        <text>N(4)-(alpha-D-Man-(1-&gt;2)-alpha-D-Man-(1-&gt;2)-alpha-D-Man-(1-&gt;3)-[alpha-D-Man-(1-&gt;2)-alpha-D-Man-(1-&gt;3)-[alpha-D-Man-(1-&gt;2)-alpha-D-Man-(1-&gt;6)]-alpha-D-Man-(1-&gt;6)]-beta-D-Man-(1-&gt;4)-beta-D-GlcNAc-(1-&gt;4)-beta-D-GlcNAc)-L-asparaginyl-[protein] (N-glucan mannose isomer 9A1,2,3B1,2,3) + 4 H2O = N(4)-(alpha-D-Man-(1-&gt;3)-[alpha-D-Man-(1-&gt;3)-[alpha-D-Man-(1-&gt;6)]-alpha-D-Man-(1-&gt;6)]-beta-D-Man-(1-&gt;4)-beta-D-GlcNAc-(1-&gt;4)-beta-D-GlcNAc)-L-asparaginyl-[protein] (N-glucan mannose isomer 5A1,2) + 4 beta-D-mannose</text>
        <dbReference type="Rhea" id="RHEA:56008"/>
        <dbReference type="Rhea" id="RHEA-COMP:14356"/>
        <dbReference type="Rhea" id="RHEA-COMP:14367"/>
        <dbReference type="ChEBI" id="CHEBI:15377"/>
        <dbReference type="ChEBI" id="CHEBI:28563"/>
        <dbReference type="ChEBI" id="CHEBI:59087"/>
        <dbReference type="ChEBI" id="CHEBI:139493"/>
        <dbReference type="EC" id="3.2.1.113"/>
    </reaction>
</comment>
<keyword evidence="15" id="KW-0472">Membrane</keyword>
<keyword evidence="4" id="KW-0732">Signal</keyword>
<evidence type="ECO:0000256" key="15">
    <source>
        <dbReference type="SAM" id="Phobius"/>
    </source>
</evidence>
<comment type="caution">
    <text evidence="17">The sequence shown here is derived from an EMBL/GenBank/DDBJ whole genome shotgun (WGS) entry which is preliminary data.</text>
</comment>
<name>A0A8H3V7L7_VENIN</name>
<feature type="transmembrane region" description="Helical" evidence="15">
    <location>
        <begin position="790"/>
        <end position="812"/>
    </location>
</feature>
<evidence type="ECO:0000259" key="16">
    <source>
        <dbReference type="Pfam" id="PF14378"/>
    </source>
</evidence>
<feature type="transmembrane region" description="Helical" evidence="15">
    <location>
        <begin position="843"/>
        <end position="860"/>
    </location>
</feature>
<comment type="catalytic activity">
    <reaction evidence="9">
        <text>N(4)-(alpha-D-Man-(1-&gt;2)-alpha-D-Man-(1-&gt;2)-alpha-D-Man-(1-&gt;3)-[alpha-D-Man-(1-&gt;3)-[alpha-D-Man-(1-&gt;2)-alpha-D-Man-(1-&gt;6)]-alpha-D-Man-(1-&gt;6)]-beta-D-Man-(1-&gt;4)-beta-D-GlcNAc-(1-&gt;4)-beta-D-GlcNAc)-L-asparaginyl-[protein] (N-glucan mannose isomer 8A1,2,3B1,3) + 3 H2O = N(4)-(alpha-D-Man-(1-&gt;3)-[alpha-D-Man-(1-&gt;3)-[alpha-D-Man-(1-&gt;6)]-alpha-D-Man-(1-&gt;6)]-beta-D-Man-(1-&gt;4)-beta-D-GlcNAc-(1-&gt;4)-beta-D-GlcNAc)-L-asparaginyl-[protein] (N-glucan mannose isomer 5A1,2) + 3 beta-D-mannose</text>
        <dbReference type="Rhea" id="RHEA:56028"/>
        <dbReference type="Rhea" id="RHEA-COMP:14358"/>
        <dbReference type="Rhea" id="RHEA-COMP:14367"/>
        <dbReference type="ChEBI" id="CHEBI:15377"/>
        <dbReference type="ChEBI" id="CHEBI:28563"/>
        <dbReference type="ChEBI" id="CHEBI:59087"/>
        <dbReference type="ChEBI" id="CHEBI:60628"/>
        <dbReference type="EC" id="3.2.1.113"/>
    </reaction>
</comment>
<feature type="region of interest" description="Disordered" evidence="14">
    <location>
        <begin position="38"/>
        <end position="113"/>
    </location>
</feature>
<evidence type="ECO:0000256" key="10">
    <source>
        <dbReference type="ARBA" id="ARBA00048605"/>
    </source>
</evidence>
<feature type="compositionally biased region" description="Gly residues" evidence="14">
    <location>
        <begin position="42"/>
        <end position="99"/>
    </location>
</feature>
<dbReference type="Proteomes" id="UP000490939">
    <property type="component" value="Unassembled WGS sequence"/>
</dbReference>
<dbReference type="GO" id="GO:0005975">
    <property type="term" value="P:carbohydrate metabolic process"/>
    <property type="evidence" value="ECO:0007669"/>
    <property type="project" value="InterPro"/>
</dbReference>
<evidence type="ECO:0000256" key="4">
    <source>
        <dbReference type="ARBA" id="ARBA00022729"/>
    </source>
</evidence>
<dbReference type="PANTHER" id="PTHR11742:SF101">
    <property type="entry name" value="MANNOSYL-OLIGOSACCHARIDE ALPHA-1,2-MANNOSIDASE 1B"/>
    <property type="match status" value="1"/>
</dbReference>
<dbReference type="PRINTS" id="PR00747">
    <property type="entry name" value="GLYHDRLASE47"/>
</dbReference>
<dbReference type="PANTHER" id="PTHR11742">
    <property type="entry name" value="MANNOSYL-OLIGOSACCHARIDE ALPHA-1,2-MANNOSIDASE-RELATED"/>
    <property type="match status" value="1"/>
</dbReference>
<accession>A0A8H3V7L7</accession>
<dbReference type="InterPro" id="IPR050749">
    <property type="entry name" value="Glycosyl_Hydrolase_47"/>
</dbReference>
<proteinExistence type="inferred from homology"/>
<feature type="domain" description="Inositolphosphotransferase Aur1/Ipt1" evidence="16">
    <location>
        <begin position="677"/>
        <end position="859"/>
    </location>
</feature>
<evidence type="ECO:0000256" key="12">
    <source>
        <dbReference type="PIRSR" id="PIRSR601382-3"/>
    </source>
</evidence>
<evidence type="ECO:0000256" key="1">
    <source>
        <dbReference type="ARBA" id="ARBA00001913"/>
    </source>
</evidence>
<comment type="pathway">
    <text evidence="2">Protein modification; protein glycosylation.</text>
</comment>
<evidence type="ECO:0000256" key="7">
    <source>
        <dbReference type="ARBA" id="ARBA00023180"/>
    </source>
</evidence>
<sequence length="905" mass="99766">MQKYRKRSVLICLIILFIVLGAAIITPVVILTRRHFQDQQRNGGGGGGGGGRGGERGGLNGGLNNGGNVPPGGQSGGIPSGGIPPGGIPSGGVPPGGVIGPPTAGPGAGQGSYVHNEERANAVREAFQFAWQGYRTHAFPHDELKPGTNTPGDSRNGWGATAVDAFDLAVIMRLPDVVADMLNFIPTIDFSRTPTQVNVFETNIRYIGGMLAGYDLLKGPFSTVPHDVGKREKVLQQAVRLADLLCSAFQTPSGLPDNILNFNGGRPTVNGSATASIATIGSLVLEWARLSHLTNDPKYARLTQTAQQFLLKPSPGGEPFPGLIGQYLRLTDGVIVDPKGGWGPESDSFYEYLIKMFIYKPSDFANYRDRWTTAADSSMQYLASRPASRPQSTLMAHFDGTHIIPIGYHLDCFAGGNFLLGGAVLKQQNYIDFGLALTQSCRDSYAGTVTGIGPEAFAWYPQTCASQPGVLKAELKANLTFTPKSKAAAGIQATVDCSQPPPGQDDYFQRTGLWIKAGSYDLRPEVLESYYYAYRITKNPMYQEWAWEAFQAINTNARVAAGFNILGNVDQRGGANNQANNQESFFFAETLNALLGAQSPPPEDPEEQEKWYHNIFPDNTRFRQNPTSRFLNHFPFLLEIAYWNLTYWPYQLSRALSAVLIRNNDSIYSTSRTHALSILSLERHIHLALEQPLQSLLLRKCPTLMELLALIYYSHITITITFIVYTYTHLPRASFQKIRRAMALCNILAFAILSVYRVMPPRLLPRSQGFIDVLHPSHGSDKSVWTDNKFQLTIAAMPSEHFGMASLISYSLARYSPHVWLRVLAPLWAVVMLFTIVATANHYLLDAVVGACVTVLAFYGNEIMLVFRPVEEWVFWVARTEKPRSNDEDPPEVKAWGAFARESWR</sequence>
<dbReference type="Gene3D" id="1.50.10.10">
    <property type="match status" value="1"/>
</dbReference>
<keyword evidence="5 13" id="KW-0378">Hydrolase</keyword>
<evidence type="ECO:0000256" key="14">
    <source>
        <dbReference type="SAM" id="MobiDB-lite"/>
    </source>
</evidence>
<feature type="active site" description="Proton donor" evidence="11">
    <location>
        <position position="201"/>
    </location>
</feature>
<comment type="cofactor">
    <cofactor evidence="1">
        <name>Ca(2+)</name>
        <dbReference type="ChEBI" id="CHEBI:29108"/>
    </cofactor>
</comment>
<reference evidence="17 18" key="1">
    <citation type="submission" date="2019-07" db="EMBL/GenBank/DDBJ databases">
        <title>Venturia inaequalis Genome Resource.</title>
        <authorList>
            <person name="Lichtner F.J."/>
        </authorList>
    </citation>
    <scope>NUCLEOTIDE SEQUENCE [LARGE SCALE GENOMIC DNA]</scope>
    <source>
        <strain evidence="17 18">DMI_063113</strain>
    </source>
</reference>
<feature type="transmembrane region" description="Helical" evidence="15">
    <location>
        <begin position="819"/>
        <end position="837"/>
    </location>
</feature>
<evidence type="ECO:0000256" key="6">
    <source>
        <dbReference type="ARBA" id="ARBA00023157"/>
    </source>
</evidence>
<keyword evidence="8 13" id="KW-0326">Glycosidase</keyword>
<dbReference type="InterPro" id="IPR012341">
    <property type="entry name" value="6hp_glycosidase-like_sf"/>
</dbReference>
<dbReference type="UniPathway" id="UPA00378"/>
<dbReference type="GO" id="GO:0036503">
    <property type="term" value="P:ERAD pathway"/>
    <property type="evidence" value="ECO:0007669"/>
    <property type="project" value="UniProtKB-ARBA"/>
</dbReference>
<dbReference type="Pfam" id="PF01532">
    <property type="entry name" value="Glyco_hydro_47"/>
    <property type="match status" value="1"/>
</dbReference>
<evidence type="ECO:0000256" key="11">
    <source>
        <dbReference type="PIRSR" id="PIRSR601382-1"/>
    </source>
</evidence>
<organism evidence="17 18">
    <name type="scientific">Venturia inaequalis</name>
    <name type="common">Apple scab fungus</name>
    <dbReference type="NCBI Taxonomy" id="5025"/>
    <lineage>
        <taxon>Eukaryota</taxon>
        <taxon>Fungi</taxon>
        <taxon>Dikarya</taxon>
        <taxon>Ascomycota</taxon>
        <taxon>Pezizomycotina</taxon>
        <taxon>Dothideomycetes</taxon>
        <taxon>Pleosporomycetidae</taxon>
        <taxon>Venturiales</taxon>
        <taxon>Venturiaceae</taxon>
        <taxon>Venturia</taxon>
    </lineage>
</organism>
<evidence type="ECO:0000256" key="2">
    <source>
        <dbReference type="ARBA" id="ARBA00004922"/>
    </source>
</evidence>
<dbReference type="InterPro" id="IPR036026">
    <property type="entry name" value="Seven-hairpin_glycosidases"/>
</dbReference>
<dbReference type="InterPro" id="IPR026841">
    <property type="entry name" value="Aur1/Ipt1"/>
</dbReference>
<protein>
    <recommendedName>
        <fullName evidence="13">alpha-1,2-Mannosidase</fullName>
        <ecNumber evidence="13">3.2.1.-</ecNumber>
    </recommendedName>
</protein>
<dbReference type="AlphaFoldDB" id="A0A8H3V7L7"/>
<keyword evidence="15" id="KW-1133">Transmembrane helix</keyword>
<dbReference type="GO" id="GO:0004571">
    <property type="term" value="F:mannosyl-oligosaccharide 1,2-alpha-mannosidase activity"/>
    <property type="evidence" value="ECO:0007669"/>
    <property type="project" value="UniProtKB-EC"/>
</dbReference>
<feature type="transmembrane region" description="Helical" evidence="15">
    <location>
        <begin position="707"/>
        <end position="728"/>
    </location>
</feature>
<dbReference type="GO" id="GO:0016020">
    <property type="term" value="C:membrane"/>
    <property type="evidence" value="ECO:0007669"/>
    <property type="project" value="UniProtKB-SubCell"/>
</dbReference>
<evidence type="ECO:0000256" key="9">
    <source>
        <dbReference type="ARBA" id="ARBA00047669"/>
    </source>
</evidence>
<feature type="active site" evidence="11">
    <location>
        <position position="525"/>
    </location>
</feature>
<dbReference type="EC" id="3.2.1.-" evidence="13"/>
<feature type="active site" evidence="11">
    <location>
        <position position="347"/>
    </location>
</feature>
<dbReference type="GO" id="GO:0005783">
    <property type="term" value="C:endoplasmic reticulum"/>
    <property type="evidence" value="ECO:0007669"/>
    <property type="project" value="TreeGrafter"/>
</dbReference>
<evidence type="ECO:0000313" key="18">
    <source>
        <dbReference type="Proteomes" id="UP000490939"/>
    </source>
</evidence>
<dbReference type="GO" id="GO:0005509">
    <property type="term" value="F:calcium ion binding"/>
    <property type="evidence" value="ECO:0007669"/>
    <property type="project" value="InterPro"/>
</dbReference>
<evidence type="ECO:0000313" key="17">
    <source>
        <dbReference type="EMBL" id="KAE9982507.1"/>
    </source>
</evidence>
<keyword evidence="18" id="KW-1185">Reference proteome</keyword>
<feature type="active site" description="Proton donor" evidence="11">
    <location>
        <position position="455"/>
    </location>
</feature>
<dbReference type="CDD" id="cd03386">
    <property type="entry name" value="PAP2_Aur1_like"/>
    <property type="match status" value="1"/>
</dbReference>
<evidence type="ECO:0000256" key="13">
    <source>
        <dbReference type="RuleBase" id="RU361193"/>
    </source>
</evidence>
<dbReference type="SUPFAM" id="SSF48225">
    <property type="entry name" value="Seven-hairpin glycosidases"/>
    <property type="match status" value="1"/>
</dbReference>
<keyword evidence="7" id="KW-0325">Glycoprotein</keyword>
<feature type="transmembrane region" description="Helical" evidence="15">
    <location>
        <begin position="740"/>
        <end position="759"/>
    </location>
</feature>
<dbReference type="Pfam" id="PF14378">
    <property type="entry name" value="PAP2_3"/>
    <property type="match status" value="1"/>
</dbReference>
<evidence type="ECO:0000256" key="5">
    <source>
        <dbReference type="ARBA" id="ARBA00022801"/>
    </source>
</evidence>
<keyword evidence="6 12" id="KW-1015">Disulfide bond</keyword>
<evidence type="ECO:0000256" key="3">
    <source>
        <dbReference type="ARBA" id="ARBA00007658"/>
    </source>
</evidence>
<comment type="similarity">
    <text evidence="3 13">Belongs to the glycosyl hydrolase 47 family.</text>
</comment>
<keyword evidence="15" id="KW-0812">Transmembrane</keyword>
<dbReference type="EMBL" id="WNWR01000338">
    <property type="protein sequence ID" value="KAE9982507.1"/>
    <property type="molecule type" value="Genomic_DNA"/>
</dbReference>
<gene>
    <name evidence="17" type="ORF">EG327_005815</name>
</gene>
<dbReference type="InterPro" id="IPR001382">
    <property type="entry name" value="Glyco_hydro_47"/>
</dbReference>
<feature type="disulfide bond" evidence="12">
    <location>
        <begin position="412"/>
        <end position="441"/>
    </location>
</feature>
<feature type="transmembrane region" description="Helical" evidence="15">
    <location>
        <begin position="9"/>
        <end position="31"/>
    </location>
</feature>